<reference evidence="3 4" key="1">
    <citation type="journal article" date="2015" name="Genome Biol. Evol.">
        <title>Characterization of Three Mycobacterium spp. with Potential Use in Bioremediation by Genome Sequencing and Comparative Genomics.</title>
        <authorList>
            <person name="Das S."/>
            <person name="Pettersson B.M."/>
            <person name="Behra P.R."/>
            <person name="Ramesh M."/>
            <person name="Dasgupta S."/>
            <person name="Bhattacharya A."/>
            <person name="Kirsebom L.A."/>
        </authorList>
    </citation>
    <scope>NUCLEOTIDE SEQUENCE [LARGE SCALE GENOMIC DNA]</scope>
    <source>
        <strain evidence="3 4">DSM 43826</strain>
    </source>
</reference>
<dbReference type="EMBL" id="JYNL01000069">
    <property type="protein sequence ID" value="KMO67496.1"/>
    <property type="molecule type" value="Genomic_DNA"/>
</dbReference>
<comment type="caution">
    <text evidence="3">The sequence shown here is derived from an EMBL/GenBank/DDBJ whole genome shotgun (WGS) entry which is preliminary data.</text>
</comment>
<keyword evidence="2" id="KW-1133">Transmembrane helix</keyword>
<keyword evidence="4" id="KW-1185">Reference proteome</keyword>
<dbReference type="STRING" id="37916.MCHLDSM_06745"/>
<evidence type="ECO:0000256" key="2">
    <source>
        <dbReference type="SAM" id="Phobius"/>
    </source>
</evidence>
<feature type="region of interest" description="Disordered" evidence="1">
    <location>
        <begin position="105"/>
        <end position="148"/>
    </location>
</feature>
<dbReference type="Proteomes" id="UP000036513">
    <property type="component" value="Unassembled WGS sequence"/>
</dbReference>
<evidence type="ECO:0008006" key="5">
    <source>
        <dbReference type="Google" id="ProtNLM"/>
    </source>
</evidence>
<keyword evidence="2" id="KW-0812">Transmembrane</keyword>
<name>A0A0J6Y2U8_9MYCO</name>
<keyword evidence="2" id="KW-0472">Membrane</keyword>
<sequence length="148" mass="15419">MIVIIGLILLGAAAIVGTVGVLSNAGPTHQLTETFSVFGYHVTGSTGTLLLFGMVVGAVAAVGLGILLAGARRTAERGRDARRLLARSQRENAFINRDRANLLDGHQPAAAPTSHAAEPDISGSSPRGNGLRRRWGGRSRAATVDQTR</sequence>
<dbReference type="PATRIC" id="fig|37916.4.peg.6763"/>
<gene>
    <name evidence="3" type="ORF">MCHLDSM_06745</name>
</gene>
<evidence type="ECO:0000313" key="4">
    <source>
        <dbReference type="Proteomes" id="UP000036513"/>
    </source>
</evidence>
<organism evidence="3 4">
    <name type="scientific">Mycolicibacterium chlorophenolicum</name>
    <dbReference type="NCBI Taxonomy" id="37916"/>
    <lineage>
        <taxon>Bacteria</taxon>
        <taxon>Bacillati</taxon>
        <taxon>Actinomycetota</taxon>
        <taxon>Actinomycetes</taxon>
        <taxon>Mycobacteriales</taxon>
        <taxon>Mycobacteriaceae</taxon>
        <taxon>Mycolicibacterium</taxon>
    </lineage>
</organism>
<accession>A0A0J6Y2U8</accession>
<evidence type="ECO:0000313" key="3">
    <source>
        <dbReference type="EMBL" id="KMO67496.1"/>
    </source>
</evidence>
<protein>
    <recommendedName>
        <fullName evidence="5">Lipopolysaccharide assembly protein A domain-containing protein</fullName>
    </recommendedName>
</protein>
<evidence type="ECO:0000256" key="1">
    <source>
        <dbReference type="SAM" id="MobiDB-lite"/>
    </source>
</evidence>
<feature type="transmembrane region" description="Helical" evidence="2">
    <location>
        <begin position="49"/>
        <end position="69"/>
    </location>
</feature>
<dbReference type="RefSeq" id="WP_048473706.1">
    <property type="nucleotide sequence ID" value="NZ_JYNL01000069.1"/>
</dbReference>
<proteinExistence type="predicted"/>
<dbReference type="AlphaFoldDB" id="A0A0J6Y2U8"/>